<sequence length="216" mass="23420">MPEIITFIGWHDSGKTTLASQVVSHLKKDGYRVAVIKSSEEHGIGFDTPGTDSYKHKEAGADSVLFVAPDQMVMMTENAGQPLTSLVHQYFTDVDIVIGEGFKTAVGVAKIEVVRDYKQHLRDQVEGVIAVATALDISAPKVFDLNDSLAIAAFIRQRFLANAPPQAPARAVLWVNGRQVPLKSFVQNALSETVAGFVKSLNGTENAKEIKISINT</sequence>
<evidence type="ECO:0000313" key="2">
    <source>
        <dbReference type="EMBL" id="VAW42601.1"/>
    </source>
</evidence>
<dbReference type="CDD" id="cd03116">
    <property type="entry name" value="MobB"/>
    <property type="match status" value="1"/>
</dbReference>
<dbReference type="Gene3D" id="3.40.50.300">
    <property type="entry name" value="P-loop containing nucleotide triphosphate hydrolases"/>
    <property type="match status" value="1"/>
</dbReference>
<name>A0A3B0VI55_9ZZZZ</name>
<dbReference type="AlphaFoldDB" id="A0A3B0VI55"/>
<dbReference type="InterPro" id="IPR052539">
    <property type="entry name" value="MGD_biosynthesis_adapter"/>
</dbReference>
<organism evidence="2">
    <name type="scientific">hydrothermal vent metagenome</name>
    <dbReference type="NCBI Taxonomy" id="652676"/>
    <lineage>
        <taxon>unclassified sequences</taxon>
        <taxon>metagenomes</taxon>
        <taxon>ecological metagenomes</taxon>
    </lineage>
</organism>
<dbReference type="Pfam" id="PF03205">
    <property type="entry name" value="MobB"/>
    <property type="match status" value="1"/>
</dbReference>
<dbReference type="InterPro" id="IPR004435">
    <property type="entry name" value="MobB_dom"/>
</dbReference>
<dbReference type="NCBIfam" id="TIGR00176">
    <property type="entry name" value="mobB"/>
    <property type="match status" value="1"/>
</dbReference>
<dbReference type="InterPro" id="IPR027417">
    <property type="entry name" value="P-loop_NTPase"/>
</dbReference>
<protein>
    <recommendedName>
        <fullName evidence="1">Molybdopterin-guanine dinucleotide biosynthesis protein B (MobB) domain-containing protein</fullName>
    </recommendedName>
</protein>
<dbReference type="GO" id="GO:0005525">
    <property type="term" value="F:GTP binding"/>
    <property type="evidence" value="ECO:0007669"/>
    <property type="project" value="InterPro"/>
</dbReference>
<dbReference type="PANTHER" id="PTHR40072">
    <property type="entry name" value="MOLYBDOPTERIN-GUANINE DINUCLEOTIDE BIOSYNTHESIS ADAPTER PROTEIN-RELATED"/>
    <property type="match status" value="1"/>
</dbReference>
<dbReference type="PANTHER" id="PTHR40072:SF1">
    <property type="entry name" value="MOLYBDOPTERIN-GUANINE DINUCLEOTIDE BIOSYNTHESIS ADAPTER PROTEIN"/>
    <property type="match status" value="1"/>
</dbReference>
<gene>
    <name evidence="2" type="ORF">MNBD_DELTA03-1299</name>
</gene>
<evidence type="ECO:0000259" key="1">
    <source>
        <dbReference type="Pfam" id="PF03205"/>
    </source>
</evidence>
<proteinExistence type="predicted"/>
<reference evidence="2" key="1">
    <citation type="submission" date="2018-06" db="EMBL/GenBank/DDBJ databases">
        <authorList>
            <person name="Zhirakovskaya E."/>
        </authorList>
    </citation>
    <scope>NUCLEOTIDE SEQUENCE</scope>
</reference>
<dbReference type="GO" id="GO:0006777">
    <property type="term" value="P:Mo-molybdopterin cofactor biosynthetic process"/>
    <property type="evidence" value="ECO:0007669"/>
    <property type="project" value="InterPro"/>
</dbReference>
<dbReference type="EMBL" id="UOEX01000460">
    <property type="protein sequence ID" value="VAW42601.1"/>
    <property type="molecule type" value="Genomic_DNA"/>
</dbReference>
<accession>A0A3B0VI55</accession>
<dbReference type="SUPFAM" id="SSF52540">
    <property type="entry name" value="P-loop containing nucleoside triphosphate hydrolases"/>
    <property type="match status" value="1"/>
</dbReference>
<feature type="domain" description="Molybdopterin-guanine dinucleotide biosynthesis protein B (MobB)" evidence="1">
    <location>
        <begin position="4"/>
        <end position="133"/>
    </location>
</feature>